<evidence type="ECO:0000256" key="5">
    <source>
        <dbReference type="SAM" id="Coils"/>
    </source>
</evidence>
<reference evidence="9" key="2">
    <citation type="submission" date="2013-04" db="UniProtKB">
        <authorList>
            <consortium name="EnsemblPlants"/>
        </authorList>
    </citation>
    <scope>IDENTIFICATION</scope>
</reference>
<dbReference type="InterPro" id="IPR055414">
    <property type="entry name" value="LRR_R13L4/SHOC2-like"/>
</dbReference>
<feature type="domain" description="Disease resistance protein At4g27190-like leucine-rich repeats" evidence="7">
    <location>
        <begin position="822"/>
        <end position="899"/>
    </location>
</feature>
<dbReference type="InterPro" id="IPR002182">
    <property type="entry name" value="NB-ARC"/>
</dbReference>
<feature type="domain" description="NB-ARC" evidence="6">
    <location>
        <begin position="152"/>
        <end position="324"/>
    </location>
</feature>
<dbReference type="KEGG" id="obr:102718075"/>
<dbReference type="GO" id="GO:0005524">
    <property type="term" value="F:ATP binding"/>
    <property type="evidence" value="ECO:0007669"/>
    <property type="project" value="UniProtKB-KW"/>
</dbReference>
<dbReference type="PANTHER" id="PTHR33463">
    <property type="entry name" value="NB-ARC DOMAIN-CONTAINING PROTEIN-RELATED"/>
    <property type="match status" value="1"/>
</dbReference>
<keyword evidence="2" id="KW-0677">Repeat</keyword>
<dbReference type="InterPro" id="IPR032675">
    <property type="entry name" value="LRR_dom_sf"/>
</dbReference>
<keyword evidence="10" id="KW-1185">Reference proteome</keyword>
<dbReference type="PANTHER" id="PTHR33463:SF191">
    <property type="entry name" value="NB-ARC DOMAIN-CONTAINING PROTEIN"/>
    <property type="match status" value="1"/>
</dbReference>
<dbReference type="OrthoDB" id="664960at2759"/>
<dbReference type="FunFam" id="3.40.50.300:FF:001091">
    <property type="entry name" value="Probable disease resistance protein At1g61300"/>
    <property type="match status" value="1"/>
</dbReference>
<dbReference type="HOGENOM" id="CLU_000427_4_0_1"/>
<dbReference type="EnsemblPlants" id="OB04G22990.1">
    <property type="protein sequence ID" value="OB04G22990.1"/>
    <property type="gene ID" value="OB04G22990"/>
</dbReference>
<organism evidence="9">
    <name type="scientific">Oryza brachyantha</name>
    <name type="common">malo sina</name>
    <dbReference type="NCBI Taxonomy" id="4533"/>
    <lineage>
        <taxon>Eukaryota</taxon>
        <taxon>Viridiplantae</taxon>
        <taxon>Streptophyta</taxon>
        <taxon>Embryophyta</taxon>
        <taxon>Tracheophyta</taxon>
        <taxon>Spermatophyta</taxon>
        <taxon>Magnoliopsida</taxon>
        <taxon>Liliopsida</taxon>
        <taxon>Poales</taxon>
        <taxon>Poaceae</taxon>
        <taxon>BOP clade</taxon>
        <taxon>Oryzoideae</taxon>
        <taxon>Oryzeae</taxon>
        <taxon>Oryzinae</taxon>
        <taxon>Oryza</taxon>
    </lineage>
</organism>
<dbReference type="STRING" id="4533.J3LYS4"/>
<dbReference type="RefSeq" id="XP_006652397.1">
    <property type="nucleotide sequence ID" value="XM_006652334.3"/>
</dbReference>
<dbReference type="eggNOG" id="KOG4658">
    <property type="taxonomic scope" value="Eukaryota"/>
</dbReference>
<evidence type="ECO:0000259" key="6">
    <source>
        <dbReference type="Pfam" id="PF00931"/>
    </source>
</evidence>
<keyword evidence="4" id="KW-0547">Nucleotide-binding</keyword>
<dbReference type="GeneID" id="102718075"/>
<reference evidence="9" key="1">
    <citation type="journal article" date="2013" name="Nat. Commun.">
        <title>Whole-genome sequencing of Oryza brachyantha reveals mechanisms underlying Oryza genome evolution.</title>
        <authorList>
            <person name="Chen J."/>
            <person name="Huang Q."/>
            <person name="Gao D."/>
            <person name="Wang J."/>
            <person name="Lang Y."/>
            <person name="Liu T."/>
            <person name="Li B."/>
            <person name="Bai Z."/>
            <person name="Luis Goicoechea J."/>
            <person name="Liang C."/>
            <person name="Chen C."/>
            <person name="Zhang W."/>
            <person name="Sun S."/>
            <person name="Liao Y."/>
            <person name="Zhang X."/>
            <person name="Yang L."/>
            <person name="Song C."/>
            <person name="Wang M."/>
            <person name="Shi J."/>
            <person name="Liu G."/>
            <person name="Liu J."/>
            <person name="Zhou H."/>
            <person name="Zhou W."/>
            <person name="Yu Q."/>
            <person name="An N."/>
            <person name="Chen Y."/>
            <person name="Cai Q."/>
            <person name="Wang B."/>
            <person name="Liu B."/>
            <person name="Min J."/>
            <person name="Huang Y."/>
            <person name="Wu H."/>
            <person name="Li Z."/>
            <person name="Zhang Y."/>
            <person name="Yin Y."/>
            <person name="Song W."/>
            <person name="Jiang J."/>
            <person name="Jackson S.A."/>
            <person name="Wing R.A."/>
            <person name="Wang J."/>
            <person name="Chen M."/>
        </authorList>
    </citation>
    <scope>NUCLEOTIDE SEQUENCE [LARGE SCALE GENOMIC DNA]</scope>
    <source>
        <strain evidence="9">cv. IRGC 101232</strain>
    </source>
</reference>
<dbReference type="GO" id="GO:0043531">
    <property type="term" value="F:ADP binding"/>
    <property type="evidence" value="ECO:0007669"/>
    <property type="project" value="InterPro"/>
</dbReference>
<dbReference type="InterPro" id="IPR057135">
    <property type="entry name" value="At4g27190-like_LRR"/>
</dbReference>
<evidence type="ECO:0000256" key="1">
    <source>
        <dbReference type="ARBA" id="ARBA00008894"/>
    </source>
</evidence>
<keyword evidence="3" id="KW-0611">Plant defense</keyword>
<comment type="similarity">
    <text evidence="1">Belongs to the disease resistance NB-LRR family.</text>
</comment>
<dbReference type="Gene3D" id="3.80.10.10">
    <property type="entry name" value="Ribonuclease Inhibitor"/>
    <property type="match status" value="2"/>
</dbReference>
<dbReference type="Proteomes" id="UP000006038">
    <property type="component" value="Chromosome 4"/>
</dbReference>
<dbReference type="Pfam" id="PF23247">
    <property type="entry name" value="LRR_RPS2"/>
    <property type="match status" value="1"/>
</dbReference>
<dbReference type="OMA" id="CCNLENV"/>
<keyword evidence="5" id="KW-0175">Coiled coil</keyword>
<evidence type="ECO:0000313" key="10">
    <source>
        <dbReference type="Proteomes" id="UP000006038"/>
    </source>
</evidence>
<dbReference type="AlphaFoldDB" id="J3LYS4"/>
<dbReference type="Gene3D" id="3.40.50.300">
    <property type="entry name" value="P-loop containing nucleotide triphosphate hydrolases"/>
    <property type="match status" value="1"/>
</dbReference>
<dbReference type="InterPro" id="IPR027417">
    <property type="entry name" value="P-loop_NTPase"/>
</dbReference>
<feature type="domain" description="Disease resistance R13L4/SHOC-2-like LRR" evidence="8">
    <location>
        <begin position="515"/>
        <end position="740"/>
    </location>
</feature>
<gene>
    <name evidence="9" type="primary">LOC102718075</name>
</gene>
<dbReference type="Gramene" id="OB04G22990.1">
    <property type="protein sequence ID" value="OB04G22990.1"/>
    <property type="gene ID" value="OB04G22990"/>
</dbReference>
<dbReference type="Gene3D" id="1.10.8.430">
    <property type="entry name" value="Helical domain of apoptotic protease-activating factors"/>
    <property type="match status" value="1"/>
</dbReference>
<accession>J3LYS4</accession>
<feature type="coiled-coil region" evidence="5">
    <location>
        <begin position="30"/>
        <end position="64"/>
    </location>
</feature>
<dbReference type="InterPro" id="IPR050905">
    <property type="entry name" value="Plant_NBS-LRR"/>
</dbReference>
<dbReference type="SUPFAM" id="SSF52058">
    <property type="entry name" value="L domain-like"/>
    <property type="match status" value="1"/>
</dbReference>
<evidence type="ECO:0000313" key="9">
    <source>
        <dbReference type="EnsemblPlants" id="OB04G22990.1"/>
    </source>
</evidence>
<dbReference type="Pfam" id="PF00931">
    <property type="entry name" value="NB-ARC"/>
    <property type="match status" value="1"/>
</dbReference>
<dbReference type="SUPFAM" id="SSF52540">
    <property type="entry name" value="P-loop containing nucleoside triphosphate hydrolases"/>
    <property type="match status" value="1"/>
</dbReference>
<name>J3LYS4_ORYBR</name>
<evidence type="ECO:0000259" key="8">
    <source>
        <dbReference type="Pfam" id="PF23598"/>
    </source>
</evidence>
<sequence length="937" mass="104110">MEFAIDNIFRPMRHLFTRTVGYILFCESYIRALESEARWLKSQRDDVTREVRSAERQGMEATNQVSHWLEAVASLLLRASGIVAEFPGGDGAAAGLGLRAAYRLSKRADQAHAEAVSLVEQRSTFHKVADAPVFACTEVLPTATPSIGLDALIARVANTFQENSTSIIGIYGTAGVGKTTLMHHFNNTFLSASAASMDIHLVIYVEVTERYSAESAGTVQSVQKAIGSRLGLRWEDGKSTKERALALCTYLHRWNFVLLLDDVWEPLNLAELGVPVPGRQGKSKVLLTTRLEHVCDQMDVSSKIKVECLSAGDSWELFKNKVGNALGNSREIQQLAQVMASRCGGLPLGLITVARAMACKRVTQEWEHSMAALNLAPWQLDGVEANLLISLKRSYDRLRDDSLRICLLYCSLFSGETSKELLVESFIGEGFVSDVSADDMDDLYNKGYYMLGVLVTSSLLEAAGDHHVTMHPMVRAMALWIVADCGRIENKWIVRAGLGAAPRVDKWTGAERVSLIRTDIHELNDAPTCSILRTLLLQSNRLLGRICHDFFSFMPCLRLLDLSDTRITALPSEINLLVTLQYLRLNNTIIRSLPAGIGALVNLRFLLLSNVPVQTIAAGVLNPLTALQVLCMDHCWSSWMDVGSCDPESGDSRKRRRHDLRQRVNLRELESLRSLQMLDISVQTLHSLEKLSQSPHLAEHLRNLHVQDCSDLLSLLFSPSSLWRHMSRLKGISISDCCNLENVLITGGGYNAEEPSSLDRTVSMMRYRVPDEYVDVDNVFRPRTSQSLDTDRRKPVRLLPSLQSIILRKLPKAKIVWQGGGLEHLSSLSISSCSGLEHLISCSAEGLSHGSCTVFPSLKELELHDLPNMRSIGPEYVAVNFPSLASLKVVRCSRLKKLNLVAGCLKELQCTQSWWNTLVWEDENLKSVFLPSVKPLA</sequence>
<evidence type="ECO:0000256" key="3">
    <source>
        <dbReference type="ARBA" id="ARBA00022821"/>
    </source>
</evidence>
<evidence type="ECO:0000259" key="7">
    <source>
        <dbReference type="Pfam" id="PF23247"/>
    </source>
</evidence>
<dbReference type="FunFam" id="1.10.8.430:FF:000003">
    <property type="entry name" value="Probable disease resistance protein At5g66910"/>
    <property type="match status" value="1"/>
</dbReference>
<dbReference type="Pfam" id="PF23598">
    <property type="entry name" value="LRR_14"/>
    <property type="match status" value="1"/>
</dbReference>
<protein>
    <submittedName>
        <fullName evidence="9">Uncharacterized protein</fullName>
    </submittedName>
</protein>
<dbReference type="GO" id="GO:0006952">
    <property type="term" value="P:defense response"/>
    <property type="evidence" value="ECO:0007669"/>
    <property type="project" value="UniProtKB-KW"/>
</dbReference>
<dbReference type="PRINTS" id="PR00364">
    <property type="entry name" value="DISEASERSIST"/>
</dbReference>
<proteinExistence type="inferred from homology"/>
<evidence type="ECO:0000256" key="4">
    <source>
        <dbReference type="ARBA" id="ARBA00022840"/>
    </source>
</evidence>
<evidence type="ECO:0000256" key="2">
    <source>
        <dbReference type="ARBA" id="ARBA00022737"/>
    </source>
</evidence>
<dbReference type="InterPro" id="IPR042197">
    <property type="entry name" value="Apaf_helical"/>
</dbReference>
<keyword evidence="4" id="KW-0067">ATP-binding</keyword>